<evidence type="ECO:0000256" key="5">
    <source>
        <dbReference type="ARBA" id="ARBA00023004"/>
    </source>
</evidence>
<dbReference type="CDD" id="cd20620">
    <property type="entry name" value="CYP132-like"/>
    <property type="match status" value="1"/>
</dbReference>
<dbReference type="EMBL" id="CP098755">
    <property type="protein sequence ID" value="USG64767.1"/>
    <property type="molecule type" value="Genomic_DNA"/>
</dbReference>
<dbReference type="Gene3D" id="1.10.630.10">
    <property type="entry name" value="Cytochrome P450"/>
    <property type="match status" value="1"/>
</dbReference>
<reference evidence="8" key="1">
    <citation type="submission" date="2022-06" db="EMBL/GenBank/DDBJ databases">
        <title>Genome sequencing of Brevibacillus sp. BB3-R1.</title>
        <authorList>
            <person name="Heo J."/>
            <person name="Lee D."/>
            <person name="Won M."/>
            <person name="Han B.-H."/>
            <person name="Hong S.-B."/>
            <person name="Kwon S.-W."/>
        </authorList>
    </citation>
    <scope>NUCLEOTIDE SEQUENCE</scope>
    <source>
        <strain evidence="8">BB3-R1</strain>
    </source>
</reference>
<keyword evidence="2 7" id="KW-0349">Heme</keyword>
<evidence type="ECO:0000256" key="7">
    <source>
        <dbReference type="RuleBase" id="RU000461"/>
    </source>
</evidence>
<keyword evidence="4 7" id="KW-0560">Oxidoreductase</keyword>
<evidence type="ECO:0000256" key="1">
    <source>
        <dbReference type="ARBA" id="ARBA00010617"/>
    </source>
</evidence>
<comment type="similarity">
    <text evidence="1 7">Belongs to the cytochrome P450 family.</text>
</comment>
<dbReference type="PANTHER" id="PTHR24291">
    <property type="entry name" value="CYTOCHROME P450 FAMILY 4"/>
    <property type="match status" value="1"/>
</dbReference>
<dbReference type="RefSeq" id="WP_251871878.1">
    <property type="nucleotide sequence ID" value="NZ_CP098755.1"/>
</dbReference>
<dbReference type="SUPFAM" id="SSF48264">
    <property type="entry name" value="Cytochrome P450"/>
    <property type="match status" value="1"/>
</dbReference>
<evidence type="ECO:0000313" key="9">
    <source>
        <dbReference type="Proteomes" id="UP001056500"/>
    </source>
</evidence>
<evidence type="ECO:0000256" key="4">
    <source>
        <dbReference type="ARBA" id="ARBA00023002"/>
    </source>
</evidence>
<evidence type="ECO:0000256" key="3">
    <source>
        <dbReference type="ARBA" id="ARBA00022723"/>
    </source>
</evidence>
<dbReference type="InterPro" id="IPR036396">
    <property type="entry name" value="Cyt_P450_sf"/>
</dbReference>
<dbReference type="InterPro" id="IPR001128">
    <property type="entry name" value="Cyt_P450"/>
</dbReference>
<proteinExistence type="inferred from homology"/>
<keyword evidence="9" id="KW-1185">Reference proteome</keyword>
<dbReference type="InterPro" id="IPR050196">
    <property type="entry name" value="Cytochrome_P450_Monoox"/>
</dbReference>
<keyword evidence="6 7" id="KW-0503">Monooxygenase</keyword>
<dbReference type="InterPro" id="IPR002401">
    <property type="entry name" value="Cyt_P450_E_grp-I"/>
</dbReference>
<evidence type="ECO:0000313" key="8">
    <source>
        <dbReference type="EMBL" id="USG64767.1"/>
    </source>
</evidence>
<dbReference type="Proteomes" id="UP001056500">
    <property type="component" value="Chromosome"/>
</dbReference>
<keyword evidence="3 7" id="KW-0479">Metal-binding</keyword>
<dbReference type="InterPro" id="IPR017972">
    <property type="entry name" value="Cyt_P450_CS"/>
</dbReference>
<protein>
    <submittedName>
        <fullName evidence="8">Cytochrome P450</fullName>
    </submittedName>
</protein>
<dbReference type="PRINTS" id="PR00463">
    <property type="entry name" value="EP450I"/>
</dbReference>
<evidence type="ECO:0000256" key="2">
    <source>
        <dbReference type="ARBA" id="ARBA00022617"/>
    </source>
</evidence>
<accession>A0ABY4WC64</accession>
<dbReference type="Pfam" id="PF00067">
    <property type="entry name" value="p450"/>
    <property type="match status" value="1"/>
</dbReference>
<gene>
    <name evidence="8" type="ORF">NDK47_21985</name>
</gene>
<dbReference type="PANTHER" id="PTHR24291:SF50">
    <property type="entry name" value="BIFUNCTIONAL ALBAFLAVENONE MONOOXYGENASE_TERPENE SYNTHASE"/>
    <property type="match status" value="1"/>
</dbReference>
<name>A0ABY4WC64_9BACL</name>
<organism evidence="8 9">
    <name type="scientific">Brevibacillus ruminantium</name>
    <dbReference type="NCBI Taxonomy" id="2950604"/>
    <lineage>
        <taxon>Bacteria</taxon>
        <taxon>Bacillati</taxon>
        <taxon>Bacillota</taxon>
        <taxon>Bacilli</taxon>
        <taxon>Bacillales</taxon>
        <taxon>Paenibacillaceae</taxon>
        <taxon>Brevibacillus</taxon>
    </lineage>
</organism>
<evidence type="ECO:0000256" key="6">
    <source>
        <dbReference type="ARBA" id="ARBA00023033"/>
    </source>
</evidence>
<dbReference type="PRINTS" id="PR00385">
    <property type="entry name" value="P450"/>
</dbReference>
<sequence>MNITTIPGPKGLPITGNLLAFRRDPLQFLREASKEHGDVAHFRFGPSRHVYLISNPDMIKEILVTKQSHFRKAKGLQVARAVVGDGILTSEGKKHMRQRRLMQPAFHRDRIATYGDSMVQQARQLMEEWQDGTVRDVHEDMMKVTLAIITETMFGKGLKEGTDRIAHAIDVGLKYVSTKASSIIDIPLNVPTASNRQFLESAELLDKTIYAIIDERRKEGDQGKTDLLAMLLAARDEDDGEGMTDEQVRDEVMTIFVAGHETTANTMSWIWYLLATHPQAEQKLWAELDEVLAGRLPTVADIPRLKYVSMIINETLRLYPAAWTLNREVTEPVEIGGRTYNPGDTLMMSQYVMHRDDRYYENPDEFKPERFDGDLLKQIPTYAYFPFGGGPRVCIGNNFALMEAALLLATFAQEYRFRLADPGKPVEAEPLVTLRPKNGLMMKLEARSRS</sequence>
<keyword evidence="5 7" id="KW-0408">Iron</keyword>
<dbReference type="PROSITE" id="PS00086">
    <property type="entry name" value="CYTOCHROME_P450"/>
    <property type="match status" value="1"/>
</dbReference>